<dbReference type="Gene3D" id="1.20.1600.10">
    <property type="entry name" value="Outer membrane efflux proteins (OEP)"/>
    <property type="match status" value="1"/>
</dbReference>
<accession>A0A4Z0BNX2</accession>
<dbReference type="RefSeq" id="WP_135285287.1">
    <property type="nucleotide sequence ID" value="NZ_SMLL01000004.1"/>
</dbReference>
<sequence>MRARRHAGLGALLLVAGCALPPVGPARVQAPDIALAPGERFRMQAADAPAPEPADLHWWRRFDDPQLARWVEQALDANTDIAIARQQLAQARALLLAARAARGPRVQGQAELELRLQRESGERRVQPAAGLALDWDLDPWGGLRLAEQAAEAGVLRAGELVHAQRLAAAGLAARAYLEWRLALHDHRVLARTAEVLQEGLRVTSVRVEAGISPVLDRERARAELAVTEAALAAAAVRAGQALAALQVLAGERPQPVAPGLSFEATQAREALRELPALEGAQPVAAPLDLLRLRPDLRAAQQALVAAAAEVGVAEVALRPRLRLPGTLLVGAATGGAGLELLAATLAALVEAPLLDGGEAAAGVGFAQARLREAELRYRQQLLLALRQVEDALLAREGALARITAARRGTVAANAAQEQAQTLYRVGLTNYLDVVDAQRTALTSERLLIEARAESAAAAVRAFEAMGLIAPP</sequence>
<comment type="similarity">
    <text evidence="1">Belongs to the outer membrane factor (OMF) (TC 1.B.17) family.</text>
</comment>
<dbReference type="SUPFAM" id="SSF56954">
    <property type="entry name" value="Outer membrane efflux proteins (OEP)"/>
    <property type="match status" value="1"/>
</dbReference>
<dbReference type="OrthoDB" id="9770517at2"/>
<dbReference type="EMBL" id="SMLL01000004">
    <property type="protein sequence ID" value="TFY99744.1"/>
    <property type="molecule type" value="Genomic_DNA"/>
</dbReference>
<dbReference type="InterPro" id="IPR010131">
    <property type="entry name" value="MdtP/NodT-like"/>
</dbReference>
<comment type="caution">
    <text evidence="3">The sequence shown here is derived from an EMBL/GenBank/DDBJ whole genome shotgun (WGS) entry which is preliminary data.</text>
</comment>
<evidence type="ECO:0000313" key="3">
    <source>
        <dbReference type="EMBL" id="TFY99744.1"/>
    </source>
</evidence>
<feature type="signal peptide" evidence="2">
    <location>
        <begin position="1"/>
        <end position="21"/>
    </location>
</feature>
<feature type="chain" id="PRO_5021504872" evidence="2">
    <location>
        <begin position="22"/>
        <end position="471"/>
    </location>
</feature>
<reference evidence="3 4" key="1">
    <citation type="submission" date="2019-03" db="EMBL/GenBank/DDBJ databases">
        <title>Ramlibacter rhizophilus CCTCC AB2015357, whole genome shotgun sequence.</title>
        <authorList>
            <person name="Zhang X."/>
            <person name="Feng G."/>
            <person name="Zhu H."/>
        </authorList>
    </citation>
    <scope>NUCLEOTIDE SEQUENCE [LARGE SCALE GENOMIC DNA]</scope>
    <source>
        <strain evidence="3 4">CCTCC AB2015357</strain>
    </source>
</reference>
<dbReference type="InterPro" id="IPR003423">
    <property type="entry name" value="OMP_efflux"/>
</dbReference>
<dbReference type="GO" id="GO:0015562">
    <property type="term" value="F:efflux transmembrane transporter activity"/>
    <property type="evidence" value="ECO:0007669"/>
    <property type="project" value="InterPro"/>
</dbReference>
<evidence type="ECO:0000256" key="1">
    <source>
        <dbReference type="ARBA" id="ARBA00007613"/>
    </source>
</evidence>
<protein>
    <submittedName>
        <fullName evidence="3">TolC family protein</fullName>
    </submittedName>
</protein>
<dbReference type="Proteomes" id="UP000297564">
    <property type="component" value="Unassembled WGS sequence"/>
</dbReference>
<dbReference type="PROSITE" id="PS51257">
    <property type="entry name" value="PROKAR_LIPOPROTEIN"/>
    <property type="match status" value="1"/>
</dbReference>
<dbReference type="Pfam" id="PF02321">
    <property type="entry name" value="OEP"/>
    <property type="match status" value="2"/>
</dbReference>
<evidence type="ECO:0000256" key="2">
    <source>
        <dbReference type="SAM" id="SignalP"/>
    </source>
</evidence>
<keyword evidence="2" id="KW-0732">Signal</keyword>
<dbReference type="PANTHER" id="PTHR30203">
    <property type="entry name" value="OUTER MEMBRANE CATION EFFLUX PROTEIN"/>
    <property type="match status" value="1"/>
</dbReference>
<keyword evidence="4" id="KW-1185">Reference proteome</keyword>
<dbReference type="AlphaFoldDB" id="A0A4Z0BNX2"/>
<proteinExistence type="inferred from homology"/>
<gene>
    <name evidence="3" type="ORF">EZ242_11415</name>
</gene>
<evidence type="ECO:0000313" key="4">
    <source>
        <dbReference type="Proteomes" id="UP000297564"/>
    </source>
</evidence>
<dbReference type="Gene3D" id="2.20.200.10">
    <property type="entry name" value="Outer membrane efflux proteins (OEP)"/>
    <property type="match status" value="1"/>
</dbReference>
<name>A0A4Z0BNX2_9BURK</name>
<organism evidence="3 4">
    <name type="scientific">Ramlibacter rhizophilus</name>
    <dbReference type="NCBI Taxonomy" id="1781167"/>
    <lineage>
        <taxon>Bacteria</taxon>
        <taxon>Pseudomonadati</taxon>
        <taxon>Pseudomonadota</taxon>
        <taxon>Betaproteobacteria</taxon>
        <taxon>Burkholderiales</taxon>
        <taxon>Comamonadaceae</taxon>
        <taxon>Ramlibacter</taxon>
    </lineage>
</organism>
<dbReference type="PANTHER" id="PTHR30203:SF32">
    <property type="entry name" value="CATION EFFLUX SYSTEM PROTEIN CUSC"/>
    <property type="match status" value="1"/>
</dbReference>